<comment type="similarity">
    <text evidence="2 7">Belongs to the FlgA family.</text>
</comment>
<dbReference type="Pfam" id="PF17656">
    <property type="entry name" value="ChapFlgA_N"/>
    <property type="match status" value="1"/>
</dbReference>
<dbReference type="InterPro" id="IPR039246">
    <property type="entry name" value="Flagellar_FlgA"/>
</dbReference>
<dbReference type="EMBL" id="JABSOD010000008">
    <property type="protein sequence ID" value="NRQ42930.1"/>
    <property type="molecule type" value="Genomic_DNA"/>
</dbReference>
<dbReference type="InterPro" id="IPR013974">
    <property type="entry name" value="SAF"/>
</dbReference>
<reference evidence="9 10" key="1">
    <citation type="submission" date="2020-06" db="EMBL/GenBank/DDBJ databases">
        <title>Rheinheimera sp. nov., a marine bacterium isolated from coastal.</title>
        <authorList>
            <person name="Yu Q."/>
            <person name="Qi Y."/>
            <person name="Pu J."/>
        </authorList>
    </citation>
    <scope>NUCLEOTIDE SEQUENCE [LARGE SCALE GENOMIC DNA]</scope>
    <source>
        <strain evidence="9 10">YQF-2</strain>
    </source>
</reference>
<protein>
    <recommendedName>
        <fullName evidence="3 7">Flagella basal body P-ring formation protein FlgA</fullName>
    </recommendedName>
</protein>
<dbReference type="PANTHER" id="PTHR36307">
    <property type="entry name" value="FLAGELLA BASAL BODY P-RING FORMATION PROTEIN FLGA"/>
    <property type="match status" value="1"/>
</dbReference>
<gene>
    <name evidence="9" type="primary">flgA</name>
    <name evidence="9" type="ORF">HRH59_10235</name>
</gene>
<organism evidence="9 10">
    <name type="scientific">Rheinheimera lutimaris</name>
    <dbReference type="NCBI Taxonomy" id="2740584"/>
    <lineage>
        <taxon>Bacteria</taxon>
        <taxon>Pseudomonadati</taxon>
        <taxon>Pseudomonadota</taxon>
        <taxon>Gammaproteobacteria</taxon>
        <taxon>Chromatiales</taxon>
        <taxon>Chromatiaceae</taxon>
        <taxon>Rheinheimera</taxon>
    </lineage>
</organism>
<dbReference type="Gene3D" id="3.90.1210.10">
    <property type="entry name" value="Antifreeze-like/N-acetylneuraminic acid synthase C-terminal domain"/>
    <property type="match status" value="1"/>
</dbReference>
<evidence type="ECO:0000256" key="2">
    <source>
        <dbReference type="ARBA" id="ARBA00010474"/>
    </source>
</evidence>
<evidence type="ECO:0000256" key="1">
    <source>
        <dbReference type="ARBA" id="ARBA00004418"/>
    </source>
</evidence>
<dbReference type="InterPro" id="IPR017585">
    <property type="entry name" value="SAF_FlgA"/>
</dbReference>
<keyword evidence="7" id="KW-1005">Bacterial flagellum biogenesis</keyword>
<evidence type="ECO:0000313" key="10">
    <source>
        <dbReference type="Proteomes" id="UP000523161"/>
    </source>
</evidence>
<comment type="function">
    <text evidence="6 7">Involved in the assembly process of the P-ring formation. It may associate with FlgF on the rod constituting a structure essential for the P-ring assembly or may act as a modulator protein for the P-ring assembly.</text>
</comment>
<dbReference type="AlphaFoldDB" id="A0A7Y5EHW7"/>
<dbReference type="PANTHER" id="PTHR36307:SF1">
    <property type="entry name" value="FLAGELLA BASAL BODY P-RING FORMATION PROTEIN FLGA"/>
    <property type="match status" value="1"/>
</dbReference>
<dbReference type="RefSeq" id="WP_173501171.1">
    <property type="nucleotide sequence ID" value="NZ_JABSOD010000008.1"/>
</dbReference>
<comment type="caution">
    <text evidence="9">The sequence shown here is derived from an EMBL/GenBank/DDBJ whole genome shotgun (WGS) entry which is preliminary data.</text>
</comment>
<dbReference type="GO" id="GO:0044780">
    <property type="term" value="P:bacterial-type flagellum assembly"/>
    <property type="evidence" value="ECO:0007669"/>
    <property type="project" value="InterPro"/>
</dbReference>
<dbReference type="GO" id="GO:0042597">
    <property type="term" value="C:periplasmic space"/>
    <property type="evidence" value="ECO:0007669"/>
    <property type="project" value="UniProtKB-SubCell"/>
</dbReference>
<proteinExistence type="inferred from homology"/>
<dbReference type="NCBIfam" id="TIGR03170">
    <property type="entry name" value="flgA_cterm"/>
    <property type="match status" value="1"/>
</dbReference>
<evidence type="ECO:0000256" key="3">
    <source>
        <dbReference type="ARBA" id="ARBA00014754"/>
    </source>
</evidence>
<evidence type="ECO:0000256" key="7">
    <source>
        <dbReference type="RuleBase" id="RU362063"/>
    </source>
</evidence>
<sequence length="217" mass="23557">MPVAAADIEAQLRSHIEQELALYLQQLGMPAQQQDIQLTLPGGLSGNQCDNLQVSRRQQQEPPLGRVSYTLSCDSPQRWQSRATAKVALWLNLVVASRTLERDEILDDTMLTTQSLDIATLRHGLEFDSSALLGMTVKRRIDAGSPVSRHLLQQAWPVQKGAQVTLQFSGDGFAVSTKGLALSNGQLGEKISVQNLSSGKVIDAVVVGEDLVETGNK</sequence>
<evidence type="ECO:0000256" key="6">
    <source>
        <dbReference type="ARBA" id="ARBA00025643"/>
    </source>
</evidence>
<evidence type="ECO:0000259" key="8">
    <source>
        <dbReference type="SMART" id="SM00858"/>
    </source>
</evidence>
<keyword evidence="10" id="KW-1185">Reference proteome</keyword>
<evidence type="ECO:0000256" key="5">
    <source>
        <dbReference type="ARBA" id="ARBA00022764"/>
    </source>
</evidence>
<keyword evidence="5 7" id="KW-0574">Periplasm</keyword>
<dbReference type="Pfam" id="PF13144">
    <property type="entry name" value="ChapFlgA"/>
    <property type="match status" value="1"/>
</dbReference>
<keyword evidence="9" id="KW-0969">Cilium</keyword>
<keyword evidence="9" id="KW-0966">Cell projection</keyword>
<dbReference type="Proteomes" id="UP000523161">
    <property type="component" value="Unassembled WGS sequence"/>
</dbReference>
<keyword evidence="4" id="KW-0732">Signal</keyword>
<dbReference type="InterPro" id="IPR041231">
    <property type="entry name" value="FlgA_N"/>
</dbReference>
<comment type="subcellular location">
    <subcellularLocation>
        <location evidence="1 7">Periplasm</location>
    </subcellularLocation>
</comment>
<dbReference type="CDD" id="cd11614">
    <property type="entry name" value="SAF_CpaB_FlgA_like"/>
    <property type="match status" value="1"/>
</dbReference>
<dbReference type="Gene3D" id="2.30.30.760">
    <property type="match status" value="1"/>
</dbReference>
<keyword evidence="9" id="KW-0282">Flagellum</keyword>
<feature type="domain" description="SAF" evidence="8">
    <location>
        <begin position="91"/>
        <end position="153"/>
    </location>
</feature>
<dbReference type="SMART" id="SM00858">
    <property type="entry name" value="SAF"/>
    <property type="match status" value="1"/>
</dbReference>
<name>A0A7Y5EHW7_9GAMM</name>
<evidence type="ECO:0000313" key="9">
    <source>
        <dbReference type="EMBL" id="NRQ42930.1"/>
    </source>
</evidence>
<evidence type="ECO:0000256" key="4">
    <source>
        <dbReference type="ARBA" id="ARBA00022729"/>
    </source>
</evidence>
<accession>A0A7Y5EHW7</accession>